<dbReference type="GO" id="GO:0048471">
    <property type="term" value="C:perinuclear region of cytoplasm"/>
    <property type="evidence" value="ECO:0007669"/>
    <property type="project" value="TreeGrafter"/>
</dbReference>
<evidence type="ECO:0000256" key="3">
    <source>
        <dbReference type="ARBA" id="ARBA00022737"/>
    </source>
</evidence>
<dbReference type="NCBIfam" id="TIGR02996">
    <property type="entry name" value="rpt_mate_G_obs"/>
    <property type="match status" value="1"/>
</dbReference>
<reference evidence="4 5" key="1">
    <citation type="submission" date="2014-12" db="EMBL/GenBank/DDBJ databases">
        <title>Genome assembly of Enhygromyxa salina DSM 15201.</title>
        <authorList>
            <person name="Sharma G."/>
            <person name="Subramanian S."/>
        </authorList>
    </citation>
    <scope>NUCLEOTIDE SEQUENCE [LARGE SCALE GENOMIC DNA]</scope>
    <source>
        <strain evidence="4 5">DSM 15201</strain>
    </source>
</reference>
<organism evidence="4 5">
    <name type="scientific">Enhygromyxa salina</name>
    <dbReference type="NCBI Taxonomy" id="215803"/>
    <lineage>
        <taxon>Bacteria</taxon>
        <taxon>Pseudomonadati</taxon>
        <taxon>Myxococcota</taxon>
        <taxon>Polyangia</taxon>
        <taxon>Nannocystales</taxon>
        <taxon>Nannocystaceae</taxon>
        <taxon>Enhygromyxa</taxon>
    </lineage>
</organism>
<dbReference type="PANTHER" id="PTHR24113:SF12">
    <property type="entry name" value="RAN GTPASE-ACTIVATING PROTEIN 1"/>
    <property type="match status" value="1"/>
</dbReference>
<dbReference type="Gene3D" id="3.80.10.10">
    <property type="entry name" value="Ribonuclease Inhibitor"/>
    <property type="match status" value="2"/>
</dbReference>
<dbReference type="AlphaFoldDB" id="A0A0C2DDD2"/>
<dbReference type="InterPro" id="IPR032675">
    <property type="entry name" value="LRR_dom_sf"/>
</dbReference>
<keyword evidence="1" id="KW-0343">GTPase activation</keyword>
<keyword evidence="3" id="KW-0677">Repeat</keyword>
<evidence type="ECO:0000313" key="5">
    <source>
        <dbReference type="Proteomes" id="UP000031599"/>
    </source>
</evidence>
<evidence type="ECO:0000313" key="4">
    <source>
        <dbReference type="EMBL" id="KIG19455.1"/>
    </source>
</evidence>
<dbReference type="GO" id="GO:0031267">
    <property type="term" value="F:small GTPase binding"/>
    <property type="evidence" value="ECO:0007669"/>
    <property type="project" value="TreeGrafter"/>
</dbReference>
<keyword evidence="2" id="KW-0433">Leucine-rich repeat</keyword>
<dbReference type="InterPro" id="IPR027038">
    <property type="entry name" value="RanGap"/>
</dbReference>
<dbReference type="EMBL" id="JMCC02000002">
    <property type="protein sequence ID" value="KIG19455.1"/>
    <property type="molecule type" value="Genomic_DNA"/>
</dbReference>
<proteinExistence type="predicted"/>
<protein>
    <submittedName>
        <fullName evidence="4">GALA protein 4</fullName>
    </submittedName>
</protein>
<dbReference type="Proteomes" id="UP000031599">
    <property type="component" value="Unassembled WGS sequence"/>
</dbReference>
<dbReference type="Pfam" id="PF13516">
    <property type="entry name" value="LRR_6"/>
    <property type="match status" value="1"/>
</dbReference>
<dbReference type="GO" id="GO:0005829">
    <property type="term" value="C:cytosol"/>
    <property type="evidence" value="ECO:0007669"/>
    <property type="project" value="TreeGrafter"/>
</dbReference>
<dbReference type="PANTHER" id="PTHR24113">
    <property type="entry name" value="RAN GTPASE-ACTIVATING PROTEIN 1"/>
    <property type="match status" value="1"/>
</dbReference>
<dbReference type="InterPro" id="IPR001611">
    <property type="entry name" value="Leu-rich_rpt"/>
</dbReference>
<sequence>MDALLDAIAAAPESDAERLVYADWLLESGDRLDALGELGELIVAQISQHTRPDDPDLNRRVAQLISTHQSKVLGDLPLSKPVFRRGFVEAAEISALDFTQIETTLFERLPLLTELVVWLEEHGANKQLYASPSLGRLRTLSFRYGRNADVRTLASNPAIAQLQSLAWIGCQLGASGCQALANSPHLGSLRALEIGSDAIGLAGTQALSRAAFAPQLTTLRLWKAGLGPDMVDPLRAFVALETLELGYNELTARDVAAIANITPKIRSLSLRGNRIGAEAVPALAPLMLSHLDLDRVKIGDAGISRLAELELGQLDTLNLEGNELSAAGVQRLVELPLPKLRLLMLRGNELGRGARLLEQNLRATRVELDGMVLVPGR</sequence>
<dbReference type="InterPro" id="IPR014338">
    <property type="entry name" value="CHP02996_rpt-companion-dom"/>
</dbReference>
<dbReference type="GO" id="GO:0005096">
    <property type="term" value="F:GTPase activator activity"/>
    <property type="evidence" value="ECO:0007669"/>
    <property type="project" value="UniProtKB-KW"/>
</dbReference>
<gene>
    <name evidence="4" type="ORF">DB30_02736</name>
</gene>
<evidence type="ECO:0000256" key="1">
    <source>
        <dbReference type="ARBA" id="ARBA00022468"/>
    </source>
</evidence>
<comment type="caution">
    <text evidence="4">The sequence shown here is derived from an EMBL/GenBank/DDBJ whole genome shotgun (WGS) entry which is preliminary data.</text>
</comment>
<evidence type="ECO:0000256" key="2">
    <source>
        <dbReference type="ARBA" id="ARBA00022614"/>
    </source>
</evidence>
<dbReference type="GO" id="GO:0006913">
    <property type="term" value="P:nucleocytoplasmic transport"/>
    <property type="evidence" value="ECO:0007669"/>
    <property type="project" value="TreeGrafter"/>
</dbReference>
<name>A0A0C2DDD2_9BACT</name>
<dbReference type="RefSeq" id="WP_052546114.1">
    <property type="nucleotide sequence ID" value="NZ_JMCC02000002.1"/>
</dbReference>
<accession>A0A0C2DDD2</accession>
<dbReference type="SUPFAM" id="SSF52047">
    <property type="entry name" value="RNI-like"/>
    <property type="match status" value="1"/>
</dbReference>